<dbReference type="Pfam" id="PF02481">
    <property type="entry name" value="DNA_processg_A"/>
    <property type="match status" value="1"/>
</dbReference>
<dbReference type="AlphaFoldDB" id="A0A9D1WVH4"/>
<dbReference type="PANTHER" id="PTHR43022:SF1">
    <property type="entry name" value="PROTEIN SMF"/>
    <property type="match status" value="1"/>
</dbReference>
<feature type="domain" description="Smf/DprA SLOG" evidence="2">
    <location>
        <begin position="77"/>
        <end position="285"/>
    </location>
</feature>
<dbReference type="Gene3D" id="3.40.50.450">
    <property type="match status" value="1"/>
</dbReference>
<evidence type="ECO:0000313" key="4">
    <source>
        <dbReference type="Proteomes" id="UP000886721"/>
    </source>
</evidence>
<gene>
    <name evidence="3" type="primary">dprA</name>
    <name evidence="3" type="ORF">H9735_01590</name>
</gene>
<sequence length="363" mass="41452">MEDKLYWYWLSAISGISCRKQHQLMKVFLHPKELFLTPSHIIEEKITRKILPRFLESRREDLIQKSYDALEKQQIQFLLYNETEYPRRLKKIYDYPYGMFRKGQAWEEKALTIAVVGSRNPTAYGMEVTKYLSRELTKLGVGIVSGLAKGIDGAAHRGACIIQGSTVGILGCGIDRIYPWDNYQLFYEMYETQTVFSEYPPGTAPNPWRFPERNRIISGMSDGILVTEAEEKSGSLITADLGLEQNKEIFAVPGPITSKKHEGCHGLIKQGAKLTETVEDILSEFPNFTKSSKNIRHFQKKSLANPEKKVYDVVDLYPRHLDEIAGAAKLSFGETAAALFYLESEGYVKQIHQNIYIKNIYKG</sequence>
<evidence type="ECO:0000256" key="1">
    <source>
        <dbReference type="ARBA" id="ARBA00006525"/>
    </source>
</evidence>
<dbReference type="PROSITE" id="PS51257">
    <property type="entry name" value="PROKAR_LIPOPROTEIN"/>
    <property type="match status" value="1"/>
</dbReference>
<evidence type="ECO:0000313" key="3">
    <source>
        <dbReference type="EMBL" id="HIX66800.1"/>
    </source>
</evidence>
<dbReference type="NCBIfam" id="TIGR00732">
    <property type="entry name" value="dprA"/>
    <property type="match status" value="1"/>
</dbReference>
<dbReference type="Proteomes" id="UP000886721">
    <property type="component" value="Unassembled WGS sequence"/>
</dbReference>
<dbReference type="PANTHER" id="PTHR43022">
    <property type="entry name" value="PROTEIN SMF"/>
    <property type="match status" value="1"/>
</dbReference>
<dbReference type="InterPro" id="IPR003488">
    <property type="entry name" value="DprA"/>
</dbReference>
<comment type="caution">
    <text evidence="3">The sequence shown here is derived from an EMBL/GenBank/DDBJ whole genome shotgun (WGS) entry which is preliminary data.</text>
</comment>
<reference evidence="3" key="2">
    <citation type="submission" date="2021-04" db="EMBL/GenBank/DDBJ databases">
        <authorList>
            <person name="Gilroy R."/>
        </authorList>
    </citation>
    <scope>NUCLEOTIDE SEQUENCE</scope>
    <source>
        <strain evidence="3">CHK191-13928</strain>
    </source>
</reference>
<name>A0A9D1WVH4_9FIRM</name>
<proteinExistence type="inferred from homology"/>
<dbReference type="InterPro" id="IPR057666">
    <property type="entry name" value="DrpA_SLOG"/>
</dbReference>
<dbReference type="EMBL" id="DXEM01000005">
    <property type="protein sequence ID" value="HIX66800.1"/>
    <property type="molecule type" value="Genomic_DNA"/>
</dbReference>
<dbReference type="InterPro" id="IPR036388">
    <property type="entry name" value="WH-like_DNA-bd_sf"/>
</dbReference>
<evidence type="ECO:0000259" key="2">
    <source>
        <dbReference type="Pfam" id="PF02481"/>
    </source>
</evidence>
<reference evidence="3" key="1">
    <citation type="journal article" date="2021" name="PeerJ">
        <title>Extensive microbial diversity within the chicken gut microbiome revealed by metagenomics and culture.</title>
        <authorList>
            <person name="Gilroy R."/>
            <person name="Ravi A."/>
            <person name="Getino M."/>
            <person name="Pursley I."/>
            <person name="Horton D.L."/>
            <person name="Alikhan N.F."/>
            <person name="Baker D."/>
            <person name="Gharbi K."/>
            <person name="Hall N."/>
            <person name="Watson M."/>
            <person name="Adriaenssens E.M."/>
            <person name="Foster-Nyarko E."/>
            <person name="Jarju S."/>
            <person name="Secka A."/>
            <person name="Antonio M."/>
            <person name="Oren A."/>
            <person name="Chaudhuri R.R."/>
            <person name="La Ragione R."/>
            <person name="Hildebrand F."/>
            <person name="Pallen M.J."/>
        </authorList>
    </citation>
    <scope>NUCLEOTIDE SEQUENCE</scope>
    <source>
        <strain evidence="3">CHK191-13928</strain>
    </source>
</reference>
<organism evidence="3 4">
    <name type="scientific">Candidatus Anaerostipes excrementavium</name>
    <dbReference type="NCBI Taxonomy" id="2838463"/>
    <lineage>
        <taxon>Bacteria</taxon>
        <taxon>Bacillati</taxon>
        <taxon>Bacillota</taxon>
        <taxon>Clostridia</taxon>
        <taxon>Lachnospirales</taxon>
        <taxon>Lachnospiraceae</taxon>
        <taxon>Anaerostipes</taxon>
    </lineage>
</organism>
<dbReference type="GO" id="GO:0009294">
    <property type="term" value="P:DNA-mediated transformation"/>
    <property type="evidence" value="ECO:0007669"/>
    <property type="project" value="InterPro"/>
</dbReference>
<dbReference type="Gene3D" id="1.10.10.10">
    <property type="entry name" value="Winged helix-like DNA-binding domain superfamily/Winged helix DNA-binding domain"/>
    <property type="match status" value="1"/>
</dbReference>
<dbReference type="SUPFAM" id="SSF102405">
    <property type="entry name" value="MCP/YpsA-like"/>
    <property type="match status" value="1"/>
</dbReference>
<accession>A0A9D1WVH4</accession>
<protein>
    <submittedName>
        <fullName evidence="3">DNA-processing protein DprA</fullName>
    </submittedName>
</protein>
<comment type="similarity">
    <text evidence="1">Belongs to the DprA/Smf family.</text>
</comment>